<dbReference type="Gene3D" id="3.40.50.300">
    <property type="entry name" value="P-loop containing nucleotide triphosphate hydrolases"/>
    <property type="match status" value="1"/>
</dbReference>
<comment type="caution">
    <text evidence="1">The sequence shown here is derived from an EMBL/GenBank/DDBJ whole genome shotgun (WGS) entry which is preliminary data.</text>
</comment>
<protein>
    <recommendedName>
        <fullName evidence="2">Thymidylate kinase</fullName>
    </recommendedName>
</protein>
<evidence type="ECO:0000313" key="1">
    <source>
        <dbReference type="EMBL" id="MDI5968814.1"/>
    </source>
</evidence>
<dbReference type="EMBL" id="JABXJJ020000006">
    <property type="protein sequence ID" value="MDI5968814.1"/>
    <property type="molecule type" value="Genomic_DNA"/>
</dbReference>
<name>A0AA90GVW8_9ACTN</name>
<evidence type="ECO:0008006" key="2">
    <source>
        <dbReference type="Google" id="ProtNLM"/>
    </source>
</evidence>
<gene>
    <name evidence="1" type="ORF">POF50_005555</name>
</gene>
<dbReference type="SUPFAM" id="SSF52540">
    <property type="entry name" value="P-loop containing nucleoside triphosphate hydrolases"/>
    <property type="match status" value="1"/>
</dbReference>
<sequence>MIRRTGTAAGTPPFFVLLGPDYAGKSSVLAEFADRTPEWRIVSSDREFLDPGHALIARLRRDLMGDVLPGLGGDYSLDFMITVLQTAVLHLRDGIGHGADGTPVLMDSHYYKMLAKCRLSGMDEHPMFDWWRTFPQPRRVFFLDVSAETAWRRSGRGGGANPLEHYGDRPDRMSFDAFQSDLRKAMWQEIEHLPVTVIEEQHDVAGTAQRIREVITGELG</sequence>
<dbReference type="RefSeq" id="WP_271312541.1">
    <property type="nucleotide sequence ID" value="NZ_JABXJJ020000006.1"/>
</dbReference>
<dbReference type="AlphaFoldDB" id="A0AA90GVW8"/>
<proteinExistence type="predicted"/>
<accession>A0AA90GVW8</accession>
<dbReference type="InterPro" id="IPR027417">
    <property type="entry name" value="P-loop_NTPase"/>
</dbReference>
<reference evidence="1" key="1">
    <citation type="submission" date="2023-05" db="EMBL/GenBank/DDBJ databases">
        <title>Streptantibioticus silvisoli sp. nov., acidotolerant actinomycetes 1 from pine litter.</title>
        <authorList>
            <person name="Swiecimska M."/>
            <person name="Golinska P."/>
            <person name="Sangal V."/>
            <person name="Wachnowicz B."/>
            <person name="Goodfellow M."/>
        </authorList>
    </citation>
    <scope>NUCLEOTIDE SEQUENCE</scope>
    <source>
        <strain evidence="1">SL13</strain>
    </source>
</reference>
<organism evidence="1">
    <name type="scientific">Streptantibioticus silvisoli</name>
    <dbReference type="NCBI Taxonomy" id="2705255"/>
    <lineage>
        <taxon>Bacteria</taxon>
        <taxon>Bacillati</taxon>
        <taxon>Actinomycetota</taxon>
        <taxon>Actinomycetes</taxon>
        <taxon>Kitasatosporales</taxon>
        <taxon>Streptomycetaceae</taxon>
        <taxon>Streptantibioticus</taxon>
    </lineage>
</organism>